<keyword evidence="4 6" id="KW-0998">Cell outer membrane</keyword>
<comment type="subcellular location">
    <subcellularLocation>
        <location evidence="6">Cell outer membrane</location>
        <topology evidence="6">Lipid-anchor</topology>
    </subcellularLocation>
</comment>
<comment type="caution">
    <text evidence="7">The sequence shown here is derived from an EMBL/GenBank/DDBJ whole genome shotgun (WGS) entry which is preliminary data.</text>
</comment>
<dbReference type="RefSeq" id="WP_113952842.1">
    <property type="nucleotide sequence ID" value="NZ_QNRT01000001.1"/>
</dbReference>
<keyword evidence="8" id="KW-1185">Reference proteome</keyword>
<keyword evidence="5 6" id="KW-0449">Lipoprotein</keyword>
<keyword evidence="2 6" id="KW-0472">Membrane</keyword>
<dbReference type="GO" id="GO:0001530">
    <property type="term" value="F:lipopolysaccharide binding"/>
    <property type="evidence" value="ECO:0007669"/>
    <property type="project" value="TreeGrafter"/>
</dbReference>
<reference evidence="7 8" key="1">
    <citation type="submission" date="2018-06" db="EMBL/GenBank/DDBJ databases">
        <title>Genomic Encyclopedia of Type Strains, Phase IV (KMG-IV): sequencing the most valuable type-strain genomes for metagenomic binning, comparative biology and taxonomic classification.</title>
        <authorList>
            <person name="Goeker M."/>
        </authorList>
    </citation>
    <scope>NUCLEOTIDE SEQUENCE [LARGE SCALE GENOMIC DNA]</scope>
    <source>
        <strain evidence="7 8">DSM 24032</strain>
    </source>
</reference>
<dbReference type="PROSITE" id="PS51257">
    <property type="entry name" value="PROKAR_LIPOPROTEIN"/>
    <property type="match status" value="1"/>
</dbReference>
<keyword evidence="3 6" id="KW-0564">Palmitate</keyword>
<evidence type="ECO:0000256" key="4">
    <source>
        <dbReference type="ARBA" id="ARBA00023237"/>
    </source>
</evidence>
<evidence type="ECO:0000256" key="6">
    <source>
        <dbReference type="HAMAP-Rule" id="MF_01186"/>
    </source>
</evidence>
<keyword evidence="1 6" id="KW-0732">Signal</keyword>
<sequence length="182" mass="20075">MLKNPLFHRSKRALRLVAVAVLVVAVSACGFHLRGNIPLSDGIKNMYVIAPEGSFKDELQELLTKAGAELASSKGAADVVLNVSEAGSKRSVGTIDERGKANSYNLTFKVVYTLEGLEGELLRERTVVSEFRRYNFDPELVIESESEEEELLESMEQDAVLRILRQLSTITDYQPGQSSPSN</sequence>
<evidence type="ECO:0000256" key="3">
    <source>
        <dbReference type="ARBA" id="ARBA00023139"/>
    </source>
</evidence>
<evidence type="ECO:0000256" key="1">
    <source>
        <dbReference type="ARBA" id="ARBA00022729"/>
    </source>
</evidence>
<evidence type="ECO:0000313" key="8">
    <source>
        <dbReference type="Proteomes" id="UP000253083"/>
    </source>
</evidence>
<dbReference type="AlphaFoldDB" id="A0A395JRP6"/>
<dbReference type="InParanoid" id="A0A395JRP6"/>
<comment type="subunit">
    <text evidence="6">Component of the lipopolysaccharide transport and assembly complex. Interacts with LptD.</text>
</comment>
<dbReference type="Pfam" id="PF04390">
    <property type="entry name" value="LptE"/>
    <property type="match status" value="1"/>
</dbReference>
<dbReference type="HAMAP" id="MF_01186">
    <property type="entry name" value="LPS_assembly_LptE"/>
    <property type="match status" value="1"/>
</dbReference>
<evidence type="ECO:0000256" key="5">
    <source>
        <dbReference type="ARBA" id="ARBA00023288"/>
    </source>
</evidence>
<dbReference type="GO" id="GO:0009279">
    <property type="term" value="C:cell outer membrane"/>
    <property type="evidence" value="ECO:0007669"/>
    <property type="project" value="UniProtKB-SubCell"/>
</dbReference>
<protein>
    <recommendedName>
        <fullName evidence="6">LPS-assembly lipoprotein LptE</fullName>
    </recommendedName>
</protein>
<dbReference type="GO" id="GO:0043165">
    <property type="term" value="P:Gram-negative-bacterium-type cell outer membrane assembly"/>
    <property type="evidence" value="ECO:0007669"/>
    <property type="project" value="UniProtKB-UniRule"/>
</dbReference>
<dbReference type="GO" id="GO:1990351">
    <property type="term" value="C:transporter complex"/>
    <property type="evidence" value="ECO:0007669"/>
    <property type="project" value="TreeGrafter"/>
</dbReference>
<evidence type="ECO:0000256" key="2">
    <source>
        <dbReference type="ARBA" id="ARBA00023136"/>
    </source>
</evidence>
<evidence type="ECO:0000313" key="7">
    <source>
        <dbReference type="EMBL" id="RBP53255.1"/>
    </source>
</evidence>
<dbReference type="PANTHER" id="PTHR38098">
    <property type="entry name" value="LPS-ASSEMBLY LIPOPROTEIN LPTE"/>
    <property type="match status" value="1"/>
</dbReference>
<dbReference type="Gene3D" id="3.30.160.150">
    <property type="entry name" value="Lipoprotein like domain"/>
    <property type="match status" value="1"/>
</dbReference>
<dbReference type="OrthoDB" id="7349153at2"/>
<dbReference type="InterPro" id="IPR007485">
    <property type="entry name" value="LPS_assembly_LptE"/>
</dbReference>
<accession>A0A395JRP6</accession>
<dbReference type="EMBL" id="QNRT01000001">
    <property type="protein sequence ID" value="RBP53255.1"/>
    <property type="molecule type" value="Genomic_DNA"/>
</dbReference>
<gene>
    <name evidence="6" type="primary">lptE</name>
    <name evidence="7" type="ORF">DFR28_101641</name>
</gene>
<dbReference type="Proteomes" id="UP000253083">
    <property type="component" value="Unassembled WGS sequence"/>
</dbReference>
<proteinExistence type="inferred from homology"/>
<comment type="similarity">
    <text evidence="6">Belongs to the LptE lipoprotein family.</text>
</comment>
<dbReference type="PANTHER" id="PTHR38098:SF1">
    <property type="entry name" value="LPS-ASSEMBLY LIPOPROTEIN LPTE"/>
    <property type="match status" value="1"/>
</dbReference>
<organism evidence="7 8">
    <name type="scientific">Arenicella xantha</name>
    <dbReference type="NCBI Taxonomy" id="644221"/>
    <lineage>
        <taxon>Bacteria</taxon>
        <taxon>Pseudomonadati</taxon>
        <taxon>Pseudomonadota</taxon>
        <taxon>Gammaproteobacteria</taxon>
        <taxon>Arenicellales</taxon>
        <taxon>Arenicellaceae</taxon>
        <taxon>Arenicella</taxon>
    </lineage>
</organism>
<comment type="function">
    <text evidence="6">Together with LptD, is involved in the assembly of lipopolysaccharide (LPS) at the surface of the outer membrane. Required for the proper assembly of LptD. Binds LPS and may serve as the LPS recognition site at the outer membrane.</text>
</comment>
<name>A0A395JRP6_9GAMM</name>
<dbReference type="GO" id="GO:0015920">
    <property type="term" value="P:lipopolysaccharide transport"/>
    <property type="evidence" value="ECO:0007669"/>
    <property type="project" value="TreeGrafter"/>
</dbReference>